<evidence type="ECO:0000313" key="2">
    <source>
        <dbReference type="EMBL" id="GIE50867.1"/>
    </source>
</evidence>
<name>A0A919JK10_9ACTN</name>
<gene>
    <name evidence="2" type="ORF">Ani05nite_44010</name>
</gene>
<feature type="region of interest" description="Disordered" evidence="1">
    <location>
        <begin position="182"/>
        <end position="224"/>
    </location>
</feature>
<reference evidence="2" key="1">
    <citation type="submission" date="2021-01" db="EMBL/GenBank/DDBJ databases">
        <title>Whole genome shotgun sequence of Actinoplanes nipponensis NBRC 14063.</title>
        <authorList>
            <person name="Komaki H."/>
            <person name="Tamura T."/>
        </authorList>
    </citation>
    <scope>NUCLEOTIDE SEQUENCE</scope>
    <source>
        <strain evidence="2">NBRC 14063</strain>
    </source>
</reference>
<proteinExistence type="predicted"/>
<dbReference type="EMBL" id="BOMQ01000053">
    <property type="protein sequence ID" value="GIE50867.1"/>
    <property type="molecule type" value="Genomic_DNA"/>
</dbReference>
<evidence type="ECO:0000313" key="3">
    <source>
        <dbReference type="Proteomes" id="UP000647172"/>
    </source>
</evidence>
<dbReference type="AlphaFoldDB" id="A0A919JK10"/>
<accession>A0A919JK10</accession>
<organism evidence="2 3">
    <name type="scientific">Actinoplanes nipponensis</name>
    <dbReference type="NCBI Taxonomy" id="135950"/>
    <lineage>
        <taxon>Bacteria</taxon>
        <taxon>Bacillati</taxon>
        <taxon>Actinomycetota</taxon>
        <taxon>Actinomycetes</taxon>
        <taxon>Micromonosporales</taxon>
        <taxon>Micromonosporaceae</taxon>
        <taxon>Actinoplanes</taxon>
    </lineage>
</organism>
<dbReference type="Proteomes" id="UP000647172">
    <property type="component" value="Unassembled WGS sequence"/>
</dbReference>
<protein>
    <submittedName>
        <fullName evidence="2">Uncharacterized protein</fullName>
    </submittedName>
</protein>
<sequence length="224" mass="24186">MGIDYGYDLYLPTGAVGRALRAVASIAREGIGSVDVVVPGGERITVPFRGEPAGDVDHWSLDACLYFPVGDEAIRAWAEVERREGRQEHPDALGRIWVGAVYLHFWRDCGLRSGYSRLDFTAATTSMSRLFEQSACVRGAFTGLAESVGAACLVLDREGDGDEVCWPAGGGDLEALAAHWPETRPAATDDCRPRSTLGRTGMPRAEPKPDIRPEQGIPRSPETG</sequence>
<keyword evidence="3" id="KW-1185">Reference proteome</keyword>
<evidence type="ECO:0000256" key="1">
    <source>
        <dbReference type="SAM" id="MobiDB-lite"/>
    </source>
</evidence>
<dbReference type="RefSeq" id="WP_203770909.1">
    <property type="nucleotide sequence ID" value="NZ_BAAAYJ010000055.1"/>
</dbReference>
<comment type="caution">
    <text evidence="2">The sequence shown here is derived from an EMBL/GenBank/DDBJ whole genome shotgun (WGS) entry which is preliminary data.</text>
</comment>